<dbReference type="PANTHER" id="PTHR37489:SF1">
    <property type="entry name" value="DUF3500 DOMAIN-CONTAINING PROTEIN"/>
    <property type="match status" value="1"/>
</dbReference>
<dbReference type="PANTHER" id="PTHR37489">
    <property type="entry name" value="DUF3500 DOMAIN-CONTAINING PROTEIN"/>
    <property type="match status" value="1"/>
</dbReference>
<dbReference type="Proteomes" id="UP000480178">
    <property type="component" value="Chromosome"/>
</dbReference>
<organism evidence="2 3">
    <name type="scientific">Rhodocytophaga rosea</name>
    <dbReference type="NCBI Taxonomy" id="2704465"/>
    <lineage>
        <taxon>Bacteria</taxon>
        <taxon>Pseudomonadati</taxon>
        <taxon>Bacteroidota</taxon>
        <taxon>Cytophagia</taxon>
        <taxon>Cytophagales</taxon>
        <taxon>Rhodocytophagaceae</taxon>
        <taxon>Rhodocytophaga</taxon>
    </lineage>
</organism>
<evidence type="ECO:0000256" key="1">
    <source>
        <dbReference type="SAM" id="SignalP"/>
    </source>
</evidence>
<keyword evidence="1" id="KW-0732">Signal</keyword>
<accession>A0A6C0GSA9</accession>
<dbReference type="InterPro" id="IPR021889">
    <property type="entry name" value="DUF3500"/>
</dbReference>
<dbReference type="AlphaFoldDB" id="A0A6C0GSA9"/>
<name>A0A6C0GSA9_9BACT</name>
<sequence>MKKFFVIIGCLLAGLQVSYGQAAASKQLKPRELREMAATVQQFLNVLPDSLKQKAVFPFDDEERFNWHFTPRPRKGACYKSMNQSQRQAALAIIQTVLSEKGNAKTIAIMELEIILKALENREPNDHYRDPENYYFTVFGTPGGKEPWAWRMEGHHISLNFSSVTGQLLSSTPAFLGSNPAIVPDGPQKGKQILKLEEDLARSLMQSFSAEQLKTVIIDVKAPGEIITSNKRKAILESSQGIRMAEMSLIQKKRFMELLNVYLDNFNEELAVNHMKKIRKAGLDNLRFAWAGSQERGQGHYYRIHGPTLLIEYDNTQTHANHVHTVVRDLTDDFGEDILKKHYDQQAHGK</sequence>
<feature type="signal peptide" evidence="1">
    <location>
        <begin position="1"/>
        <end position="22"/>
    </location>
</feature>
<gene>
    <name evidence="2" type="ORF">GXP67_32085</name>
</gene>
<dbReference type="KEGG" id="rhoz:GXP67_32085"/>
<evidence type="ECO:0000313" key="3">
    <source>
        <dbReference type="Proteomes" id="UP000480178"/>
    </source>
</evidence>
<dbReference type="RefSeq" id="WP_162446902.1">
    <property type="nucleotide sequence ID" value="NZ_CP048222.1"/>
</dbReference>
<reference evidence="2 3" key="1">
    <citation type="submission" date="2020-01" db="EMBL/GenBank/DDBJ databases">
        <authorList>
            <person name="Kim M.K."/>
        </authorList>
    </citation>
    <scope>NUCLEOTIDE SEQUENCE [LARGE SCALE GENOMIC DNA]</scope>
    <source>
        <strain evidence="2 3">172606-1</strain>
    </source>
</reference>
<dbReference type="Pfam" id="PF12006">
    <property type="entry name" value="DUF3500"/>
    <property type="match status" value="1"/>
</dbReference>
<protein>
    <submittedName>
        <fullName evidence="2">DUF3500 domain-containing protein</fullName>
    </submittedName>
</protein>
<proteinExistence type="predicted"/>
<feature type="chain" id="PRO_5025561697" evidence="1">
    <location>
        <begin position="23"/>
        <end position="350"/>
    </location>
</feature>
<dbReference type="EMBL" id="CP048222">
    <property type="protein sequence ID" value="QHT70959.1"/>
    <property type="molecule type" value="Genomic_DNA"/>
</dbReference>
<evidence type="ECO:0000313" key="2">
    <source>
        <dbReference type="EMBL" id="QHT70959.1"/>
    </source>
</evidence>
<keyword evidence="3" id="KW-1185">Reference proteome</keyword>